<organism evidence="5 6">
    <name type="scientific">Armillaria gallica</name>
    <name type="common">Bulbous honey fungus</name>
    <name type="synonym">Armillaria bulbosa</name>
    <dbReference type="NCBI Taxonomy" id="47427"/>
    <lineage>
        <taxon>Eukaryota</taxon>
        <taxon>Fungi</taxon>
        <taxon>Dikarya</taxon>
        <taxon>Basidiomycota</taxon>
        <taxon>Agaricomycotina</taxon>
        <taxon>Agaricomycetes</taxon>
        <taxon>Agaricomycetidae</taxon>
        <taxon>Agaricales</taxon>
        <taxon>Marasmiineae</taxon>
        <taxon>Physalacriaceae</taxon>
        <taxon>Armillaria</taxon>
    </lineage>
</organism>
<dbReference type="PRINTS" id="PR00420">
    <property type="entry name" value="RNGMNOXGNASE"/>
</dbReference>
<dbReference type="InParanoid" id="A0A2H3CZC9"/>
<evidence type="ECO:0000259" key="4">
    <source>
        <dbReference type="Pfam" id="PF01494"/>
    </source>
</evidence>
<dbReference type="EMBL" id="KZ293702">
    <property type="protein sequence ID" value="PBK83858.1"/>
    <property type="molecule type" value="Genomic_DNA"/>
</dbReference>
<protein>
    <submittedName>
        <fullName evidence="5">FAD/NAD(P)-binding domain-containing protein</fullName>
    </submittedName>
</protein>
<dbReference type="GO" id="GO:0071949">
    <property type="term" value="F:FAD binding"/>
    <property type="evidence" value="ECO:0007669"/>
    <property type="project" value="InterPro"/>
</dbReference>
<dbReference type="InterPro" id="IPR036188">
    <property type="entry name" value="FAD/NAD-bd_sf"/>
</dbReference>
<evidence type="ECO:0000256" key="3">
    <source>
        <dbReference type="ARBA" id="ARBA00023002"/>
    </source>
</evidence>
<keyword evidence="2" id="KW-0274">FAD</keyword>
<keyword evidence="3" id="KW-0560">Oxidoreductase</keyword>
<dbReference type="Gene3D" id="3.50.50.60">
    <property type="entry name" value="FAD/NAD(P)-binding domain"/>
    <property type="match status" value="1"/>
</dbReference>
<dbReference type="SUPFAM" id="SSF54373">
    <property type="entry name" value="FAD-linked reductases, C-terminal domain"/>
    <property type="match status" value="1"/>
</dbReference>
<reference evidence="6" key="1">
    <citation type="journal article" date="2017" name="Nat. Ecol. Evol.">
        <title>Genome expansion and lineage-specific genetic innovations in the forest pathogenic fungi Armillaria.</title>
        <authorList>
            <person name="Sipos G."/>
            <person name="Prasanna A.N."/>
            <person name="Walter M.C."/>
            <person name="O'Connor E."/>
            <person name="Balint B."/>
            <person name="Krizsan K."/>
            <person name="Kiss B."/>
            <person name="Hess J."/>
            <person name="Varga T."/>
            <person name="Slot J."/>
            <person name="Riley R."/>
            <person name="Boka B."/>
            <person name="Rigling D."/>
            <person name="Barry K."/>
            <person name="Lee J."/>
            <person name="Mihaltcheva S."/>
            <person name="LaButti K."/>
            <person name="Lipzen A."/>
            <person name="Waldron R."/>
            <person name="Moloney N.M."/>
            <person name="Sperisen C."/>
            <person name="Kredics L."/>
            <person name="Vagvoelgyi C."/>
            <person name="Patrignani A."/>
            <person name="Fitzpatrick D."/>
            <person name="Nagy I."/>
            <person name="Doyle S."/>
            <person name="Anderson J.B."/>
            <person name="Grigoriev I.V."/>
            <person name="Gueldener U."/>
            <person name="Muensterkoetter M."/>
            <person name="Nagy L.G."/>
        </authorList>
    </citation>
    <scope>NUCLEOTIDE SEQUENCE [LARGE SCALE GENOMIC DNA]</scope>
    <source>
        <strain evidence="6">Ar21-2</strain>
    </source>
</reference>
<dbReference type="PANTHER" id="PTHR46720:SF3">
    <property type="entry name" value="FAD-BINDING DOMAIN-CONTAINING PROTEIN-RELATED"/>
    <property type="match status" value="1"/>
</dbReference>
<feature type="domain" description="FAD-binding" evidence="4">
    <location>
        <begin position="335"/>
        <end position="407"/>
    </location>
</feature>
<dbReference type="Pfam" id="PF01494">
    <property type="entry name" value="FAD_binding_3"/>
    <property type="match status" value="2"/>
</dbReference>
<dbReference type="OrthoDB" id="417877at2759"/>
<evidence type="ECO:0000256" key="2">
    <source>
        <dbReference type="ARBA" id="ARBA00022827"/>
    </source>
</evidence>
<name>A0A2H3CZC9_ARMGA</name>
<feature type="domain" description="FAD-binding" evidence="4">
    <location>
        <begin position="29"/>
        <end position="192"/>
    </location>
</feature>
<proteinExistence type="predicted"/>
<evidence type="ECO:0000313" key="5">
    <source>
        <dbReference type="EMBL" id="PBK83858.1"/>
    </source>
</evidence>
<gene>
    <name evidence="5" type="ORF">ARMGADRAFT_1133605</name>
</gene>
<evidence type="ECO:0000256" key="1">
    <source>
        <dbReference type="ARBA" id="ARBA00022630"/>
    </source>
</evidence>
<dbReference type="AlphaFoldDB" id="A0A2H3CZC9"/>
<dbReference type="GO" id="GO:0044550">
    <property type="term" value="P:secondary metabolite biosynthetic process"/>
    <property type="evidence" value="ECO:0007669"/>
    <property type="project" value="TreeGrafter"/>
</dbReference>
<dbReference type="InterPro" id="IPR002938">
    <property type="entry name" value="FAD-bd"/>
</dbReference>
<dbReference type="Proteomes" id="UP000217790">
    <property type="component" value="Unassembled WGS sequence"/>
</dbReference>
<sequence length="482" mass="54326">MSGVKLKVAVWYACAYPWYGLQLICYLSGGGIGGLAFALAASKHSHIAVEVYEASSSFSSFGAGIGLWPRAWNVLTTLGLGDHLMKIASSSPTTDTTHSFTFRKSDQPAGSDFYKMYSKGQIMTFHRGQLRQAFLQHLPSSYPIHYSKRLQSYSRESSGEIQLTFRDGAHATCDVLVGADGIHSTVRAQLMQDEAQIALHSGRPDAAEEILTSIEPFWTGSIAYRELAPLVRLQKDADTQELRIPLHPTQYIGKDINIMVYPVSQEDIGEVINLVVFHTRPELEGMVYDGPWTAQVDEASWLDEMTFDEWEPEARGWSKCVERPTKWAIHAVKPLHTYVNDCVVLLGDASHAMDPHQGAGAGLAIEDAYVLAELLSHPHMTKSTVHHALKVYDCMRRPFAEEIARRSLENSRWLSLHYDNFDFCGSNDADVERKLREMGDRIVEKWSWAWSSTIHESLEQEKRKLVNFVDNTPDCPRYRCRI</sequence>
<keyword evidence="1" id="KW-0285">Flavoprotein</keyword>
<dbReference type="SUPFAM" id="SSF51905">
    <property type="entry name" value="FAD/NAD(P)-binding domain"/>
    <property type="match status" value="1"/>
</dbReference>
<accession>A0A2H3CZC9</accession>
<dbReference type="GO" id="GO:0016491">
    <property type="term" value="F:oxidoreductase activity"/>
    <property type="evidence" value="ECO:0007669"/>
    <property type="project" value="UniProtKB-KW"/>
</dbReference>
<dbReference type="PANTHER" id="PTHR46720">
    <property type="entry name" value="HYDROXYLASE, PUTATIVE (AFU_ORTHOLOGUE AFUA_3G01460)-RELATED"/>
    <property type="match status" value="1"/>
</dbReference>
<dbReference type="OMA" id="WPRAWNV"/>
<keyword evidence="6" id="KW-1185">Reference proteome</keyword>
<dbReference type="InterPro" id="IPR051104">
    <property type="entry name" value="FAD_monoxygenase"/>
</dbReference>
<dbReference type="STRING" id="47427.A0A2H3CZC9"/>
<evidence type="ECO:0000313" key="6">
    <source>
        <dbReference type="Proteomes" id="UP000217790"/>
    </source>
</evidence>